<evidence type="ECO:0000313" key="3">
    <source>
        <dbReference type="WBParaSite" id="ALUE_0000108701-mRNA-1"/>
    </source>
</evidence>
<dbReference type="Proteomes" id="UP000036681">
    <property type="component" value="Unplaced"/>
</dbReference>
<protein>
    <submittedName>
        <fullName evidence="3">Aa_trans domain-containing protein</fullName>
    </submittedName>
</protein>
<reference evidence="3" key="1">
    <citation type="submission" date="2017-02" db="UniProtKB">
        <authorList>
            <consortium name="WormBaseParasite"/>
        </authorList>
    </citation>
    <scope>IDENTIFICATION</scope>
</reference>
<dbReference type="AlphaFoldDB" id="A0A0M3HHU2"/>
<keyword evidence="1" id="KW-0472">Membrane</keyword>
<feature type="transmembrane region" description="Helical" evidence="1">
    <location>
        <begin position="33"/>
        <end position="50"/>
    </location>
</feature>
<dbReference type="WBParaSite" id="ALUE_0000108701-mRNA-1">
    <property type="protein sequence ID" value="ALUE_0000108701-mRNA-1"/>
    <property type="gene ID" value="ALUE_0000108701"/>
</dbReference>
<proteinExistence type="predicted"/>
<evidence type="ECO:0000256" key="1">
    <source>
        <dbReference type="SAM" id="Phobius"/>
    </source>
</evidence>
<keyword evidence="1" id="KW-1133">Transmembrane helix</keyword>
<keyword evidence="2" id="KW-1185">Reference proteome</keyword>
<sequence>MYPQFSIVHTRHGFFSCRLPPFQLREMMGERKCYQFVMALTAVTVIYYLFGDIAYMLDE</sequence>
<evidence type="ECO:0000313" key="2">
    <source>
        <dbReference type="Proteomes" id="UP000036681"/>
    </source>
</evidence>
<accession>A0A0M3HHU2</accession>
<keyword evidence="1" id="KW-0812">Transmembrane</keyword>
<name>A0A0M3HHU2_ASCLU</name>
<organism evidence="2 3">
    <name type="scientific">Ascaris lumbricoides</name>
    <name type="common">Giant roundworm</name>
    <dbReference type="NCBI Taxonomy" id="6252"/>
    <lineage>
        <taxon>Eukaryota</taxon>
        <taxon>Metazoa</taxon>
        <taxon>Ecdysozoa</taxon>
        <taxon>Nematoda</taxon>
        <taxon>Chromadorea</taxon>
        <taxon>Rhabditida</taxon>
        <taxon>Spirurina</taxon>
        <taxon>Ascaridomorpha</taxon>
        <taxon>Ascaridoidea</taxon>
        <taxon>Ascarididae</taxon>
        <taxon>Ascaris</taxon>
    </lineage>
</organism>